<gene>
    <name evidence="1" type="ORF">METZ01_LOCUS245776</name>
</gene>
<feature type="non-terminal residue" evidence="1">
    <location>
        <position position="1"/>
    </location>
</feature>
<dbReference type="AlphaFoldDB" id="A0A382I0R0"/>
<accession>A0A382I0R0</accession>
<reference evidence="1" key="1">
    <citation type="submission" date="2018-05" db="EMBL/GenBank/DDBJ databases">
        <authorList>
            <person name="Lanie J.A."/>
            <person name="Ng W.-L."/>
            <person name="Kazmierczak K.M."/>
            <person name="Andrzejewski T.M."/>
            <person name="Davidsen T.M."/>
            <person name="Wayne K.J."/>
            <person name="Tettelin H."/>
            <person name="Glass J.I."/>
            <person name="Rusch D."/>
            <person name="Podicherti R."/>
            <person name="Tsui H.-C.T."/>
            <person name="Winkler M.E."/>
        </authorList>
    </citation>
    <scope>NUCLEOTIDE SEQUENCE</scope>
</reference>
<sequence length="70" mass="7910">NPKHINNEYLEILSKYERGLITSPQSFALIMSGNMKTVSNKIITPLQNVLISIFDSYNLRGLPLFTNIKG</sequence>
<organism evidence="1">
    <name type="scientific">marine metagenome</name>
    <dbReference type="NCBI Taxonomy" id="408172"/>
    <lineage>
        <taxon>unclassified sequences</taxon>
        <taxon>metagenomes</taxon>
        <taxon>ecological metagenomes</taxon>
    </lineage>
</organism>
<evidence type="ECO:0000313" key="1">
    <source>
        <dbReference type="EMBL" id="SVB92922.1"/>
    </source>
</evidence>
<name>A0A382I0R0_9ZZZZ</name>
<dbReference type="EMBL" id="UINC01064348">
    <property type="protein sequence ID" value="SVB92922.1"/>
    <property type="molecule type" value="Genomic_DNA"/>
</dbReference>
<protein>
    <submittedName>
        <fullName evidence="1">Uncharacterized protein</fullName>
    </submittedName>
</protein>
<proteinExistence type="predicted"/>